<dbReference type="InterPro" id="IPR001611">
    <property type="entry name" value="Leu-rich_rpt"/>
</dbReference>
<dbReference type="PANTHER" id="PTHR48005:SF16">
    <property type="entry name" value="MDIS1-INTERACTING RECEPTOR LIKE KINASE 2-LIKE ISOFORM X1"/>
    <property type="match status" value="1"/>
</dbReference>
<evidence type="ECO:0000256" key="7">
    <source>
        <dbReference type="ARBA" id="ARBA00022679"/>
    </source>
</evidence>
<keyword evidence="13 20" id="KW-0067">ATP-binding</keyword>
<gene>
    <name evidence="24" type="ORF">LWI29_001943</name>
</gene>
<dbReference type="Gene3D" id="1.10.510.10">
    <property type="entry name" value="Transferase(Phosphotransferase) domain 1"/>
    <property type="match status" value="1"/>
</dbReference>
<keyword evidence="10" id="KW-0677">Repeat</keyword>
<dbReference type="FunFam" id="3.30.200.20:FF:000309">
    <property type="entry name" value="Leucine-rich repeat receptor protein kinase MSP1"/>
    <property type="match status" value="1"/>
</dbReference>
<dbReference type="Pfam" id="PF00069">
    <property type="entry name" value="Pkinase"/>
    <property type="match status" value="1"/>
</dbReference>
<sequence>MVSLLAAARILMVLAILAMSAVAVSEISSPRKLEKGALLQSGWWSNSSTANYNSTTSDHCKWTGVNCNKAGSVTQITLHNNGTKRELDKFNFSCFPSLEHLSVLSGSLSGYIPSTIAALSKLNHLDLSGNNLTGIIPEELGNLKNLLSLDLSRNNIQGTIPHGLTKLTKLNYLILSSNQLSGQIPITIGALFNLEHLELSNNKLSGLIPTGIKNCSNLGKLILSNNSLRGNIPLEIGKLLVLNVLDLRYNFINGSIPFELGKMSVLRYLDVSYNNLSGNIPYFLDSMNWMSFINLSYNYLGGEVSENLVNRYSLQAFIGNKGLCSEFGDFPPCITHVLPATPPNDEYEPIAITVASVILFLLYTISITSVLYLYIHNKKKSEFRSTITKTSTNTKTGDMFSIWNYDGKIAYEDIIEATEDFDIRYCIGTGGYGSVYKAQLPSGKVVALKKLHHSESEESTFAESFQNEVRILSEIRHRNIVKLYGFCLHKQCMFLVYEYMERGSLYYCLHNDDEAIELHWTKRVNIIKDIAHAVTYLHHNCTPPIVHRDISCNNILLNSESEAFVTDFGTARLLHFDSSNRTIVAGTCGYIAPELAYTMAVTEKCDVYSFGVVALEVLMGKHPRELLSSLSSSSDQNIMLIDVLDSRLSPPTDHTVVQDIALASSIALACLHSEPKFRPTMKRVSQEIVSRRKMVQKPIHEITMAQLQKHEMFLVGGCDN</sequence>
<organism evidence="24 25">
    <name type="scientific">Acer saccharum</name>
    <name type="common">Sugar maple</name>
    <dbReference type="NCBI Taxonomy" id="4024"/>
    <lineage>
        <taxon>Eukaryota</taxon>
        <taxon>Viridiplantae</taxon>
        <taxon>Streptophyta</taxon>
        <taxon>Embryophyta</taxon>
        <taxon>Tracheophyta</taxon>
        <taxon>Spermatophyta</taxon>
        <taxon>Magnoliopsida</taxon>
        <taxon>eudicotyledons</taxon>
        <taxon>Gunneridae</taxon>
        <taxon>Pentapetalae</taxon>
        <taxon>rosids</taxon>
        <taxon>malvids</taxon>
        <taxon>Sapindales</taxon>
        <taxon>Sapindaceae</taxon>
        <taxon>Hippocastanoideae</taxon>
        <taxon>Acereae</taxon>
        <taxon>Acer</taxon>
    </lineage>
</organism>
<name>A0AA39S2C2_ACESA</name>
<evidence type="ECO:0000256" key="19">
    <source>
        <dbReference type="ARBA" id="ARBA00048679"/>
    </source>
</evidence>
<comment type="similarity">
    <text evidence="2">Belongs to the RLP family.</text>
</comment>
<dbReference type="AlphaFoldDB" id="A0AA39S2C2"/>
<keyword evidence="6" id="KW-0433">Leucine-rich repeat</keyword>
<keyword evidence="14 21" id="KW-1133">Transmembrane helix</keyword>
<keyword evidence="9 22" id="KW-0732">Signal</keyword>
<comment type="caution">
    <text evidence="24">The sequence shown here is derived from an EMBL/GenBank/DDBJ whole genome shotgun (WGS) entry which is preliminary data.</text>
</comment>
<evidence type="ECO:0000313" key="24">
    <source>
        <dbReference type="EMBL" id="KAK0583716.1"/>
    </source>
</evidence>
<reference evidence="24" key="1">
    <citation type="journal article" date="2022" name="Plant J.">
        <title>Strategies of tolerance reflected in two North American maple genomes.</title>
        <authorList>
            <person name="McEvoy S.L."/>
            <person name="Sezen U.U."/>
            <person name="Trouern-Trend A."/>
            <person name="McMahon S.M."/>
            <person name="Schaberg P.G."/>
            <person name="Yang J."/>
            <person name="Wegrzyn J.L."/>
            <person name="Swenson N.G."/>
        </authorList>
    </citation>
    <scope>NUCLEOTIDE SEQUENCE</scope>
    <source>
        <strain evidence="24">NS2018</strain>
    </source>
</reference>
<dbReference type="InterPro" id="IPR032675">
    <property type="entry name" value="LRR_dom_sf"/>
</dbReference>
<evidence type="ECO:0000256" key="12">
    <source>
        <dbReference type="ARBA" id="ARBA00022777"/>
    </source>
</evidence>
<keyword evidence="5" id="KW-0597">Phosphoprotein</keyword>
<keyword evidence="16" id="KW-0675">Receptor</keyword>
<dbReference type="PRINTS" id="PR00019">
    <property type="entry name" value="LEURICHRPT"/>
</dbReference>
<dbReference type="SUPFAM" id="SSF52058">
    <property type="entry name" value="L domain-like"/>
    <property type="match status" value="1"/>
</dbReference>
<evidence type="ECO:0000256" key="3">
    <source>
        <dbReference type="ARBA" id="ARBA00012513"/>
    </source>
</evidence>
<evidence type="ECO:0000256" key="17">
    <source>
        <dbReference type="ARBA" id="ARBA00023180"/>
    </source>
</evidence>
<dbReference type="InterPro" id="IPR003591">
    <property type="entry name" value="Leu-rich_rpt_typical-subtyp"/>
</dbReference>
<accession>A0AA39S2C2</accession>
<dbReference type="GO" id="GO:0016020">
    <property type="term" value="C:membrane"/>
    <property type="evidence" value="ECO:0007669"/>
    <property type="project" value="UniProtKB-SubCell"/>
</dbReference>
<evidence type="ECO:0000256" key="5">
    <source>
        <dbReference type="ARBA" id="ARBA00022553"/>
    </source>
</evidence>
<dbReference type="InterPro" id="IPR051420">
    <property type="entry name" value="Ser_Thr_Kinases_DiverseReg"/>
</dbReference>
<dbReference type="GO" id="GO:0004674">
    <property type="term" value="F:protein serine/threonine kinase activity"/>
    <property type="evidence" value="ECO:0007669"/>
    <property type="project" value="UniProtKB-KW"/>
</dbReference>
<comment type="catalytic activity">
    <reaction evidence="18">
        <text>L-threonyl-[protein] + ATP = O-phospho-L-threonyl-[protein] + ADP + H(+)</text>
        <dbReference type="Rhea" id="RHEA:46608"/>
        <dbReference type="Rhea" id="RHEA-COMP:11060"/>
        <dbReference type="Rhea" id="RHEA-COMP:11605"/>
        <dbReference type="ChEBI" id="CHEBI:15378"/>
        <dbReference type="ChEBI" id="CHEBI:30013"/>
        <dbReference type="ChEBI" id="CHEBI:30616"/>
        <dbReference type="ChEBI" id="CHEBI:61977"/>
        <dbReference type="ChEBI" id="CHEBI:456216"/>
        <dbReference type="EC" id="2.7.11.1"/>
    </reaction>
</comment>
<dbReference type="Gene3D" id="3.80.10.10">
    <property type="entry name" value="Ribonuclease Inhibitor"/>
    <property type="match status" value="3"/>
</dbReference>
<evidence type="ECO:0000256" key="8">
    <source>
        <dbReference type="ARBA" id="ARBA00022692"/>
    </source>
</evidence>
<comment type="subcellular location">
    <subcellularLocation>
        <location evidence="1">Membrane</location>
        <topology evidence="1">Single-pass type I membrane protein</topology>
    </subcellularLocation>
</comment>
<evidence type="ECO:0000256" key="6">
    <source>
        <dbReference type="ARBA" id="ARBA00022614"/>
    </source>
</evidence>
<keyword evidence="8 21" id="KW-0812">Transmembrane</keyword>
<dbReference type="FunFam" id="1.10.510.10:FF:000445">
    <property type="entry name" value="MDIS1-interacting receptor like kinase 2"/>
    <property type="match status" value="1"/>
</dbReference>
<feature type="chain" id="PRO_5041211281" description="non-specific serine/threonine protein kinase" evidence="22">
    <location>
        <begin position="24"/>
        <end position="720"/>
    </location>
</feature>
<evidence type="ECO:0000256" key="21">
    <source>
        <dbReference type="SAM" id="Phobius"/>
    </source>
</evidence>
<evidence type="ECO:0000256" key="14">
    <source>
        <dbReference type="ARBA" id="ARBA00022989"/>
    </source>
</evidence>
<dbReference type="InterPro" id="IPR011009">
    <property type="entry name" value="Kinase-like_dom_sf"/>
</dbReference>
<evidence type="ECO:0000256" key="1">
    <source>
        <dbReference type="ARBA" id="ARBA00004479"/>
    </source>
</evidence>
<dbReference type="Pfam" id="PF00560">
    <property type="entry name" value="LRR_1"/>
    <property type="match status" value="4"/>
</dbReference>
<evidence type="ECO:0000313" key="25">
    <source>
        <dbReference type="Proteomes" id="UP001168877"/>
    </source>
</evidence>
<keyword evidence="15 21" id="KW-0472">Membrane</keyword>
<keyword evidence="7" id="KW-0808">Transferase</keyword>
<dbReference type="EMBL" id="JAUESC010000383">
    <property type="protein sequence ID" value="KAK0583716.1"/>
    <property type="molecule type" value="Genomic_DNA"/>
</dbReference>
<evidence type="ECO:0000256" key="22">
    <source>
        <dbReference type="SAM" id="SignalP"/>
    </source>
</evidence>
<dbReference type="PANTHER" id="PTHR48005">
    <property type="entry name" value="LEUCINE RICH REPEAT KINASE 2"/>
    <property type="match status" value="1"/>
</dbReference>
<keyword evidence="17" id="KW-0325">Glycoprotein</keyword>
<dbReference type="InterPro" id="IPR017441">
    <property type="entry name" value="Protein_kinase_ATP_BS"/>
</dbReference>
<dbReference type="GO" id="GO:0005524">
    <property type="term" value="F:ATP binding"/>
    <property type="evidence" value="ECO:0007669"/>
    <property type="project" value="UniProtKB-UniRule"/>
</dbReference>
<evidence type="ECO:0000256" key="11">
    <source>
        <dbReference type="ARBA" id="ARBA00022741"/>
    </source>
</evidence>
<feature type="signal peptide" evidence="22">
    <location>
        <begin position="1"/>
        <end position="23"/>
    </location>
</feature>
<feature type="transmembrane region" description="Helical" evidence="21">
    <location>
        <begin position="350"/>
        <end position="375"/>
    </location>
</feature>
<dbReference type="PROSITE" id="PS00109">
    <property type="entry name" value="PROTEIN_KINASE_TYR"/>
    <property type="match status" value="1"/>
</dbReference>
<reference evidence="24" key="2">
    <citation type="submission" date="2023-06" db="EMBL/GenBank/DDBJ databases">
        <authorList>
            <person name="Swenson N.G."/>
            <person name="Wegrzyn J.L."/>
            <person name="Mcevoy S.L."/>
        </authorList>
    </citation>
    <scope>NUCLEOTIDE SEQUENCE</scope>
    <source>
        <strain evidence="24">NS2018</strain>
        <tissue evidence="24">Leaf</tissue>
    </source>
</reference>
<evidence type="ECO:0000256" key="9">
    <source>
        <dbReference type="ARBA" id="ARBA00022729"/>
    </source>
</evidence>
<proteinExistence type="inferred from homology"/>
<dbReference type="FunFam" id="3.80.10.10:FF:000111">
    <property type="entry name" value="LRR receptor-like serine/threonine-protein kinase ERECTA"/>
    <property type="match status" value="1"/>
</dbReference>
<dbReference type="PROSITE" id="PS50011">
    <property type="entry name" value="PROTEIN_KINASE_DOM"/>
    <property type="match status" value="1"/>
</dbReference>
<dbReference type="FunFam" id="3.80.10.10:FF:000400">
    <property type="entry name" value="Nuclear pore complex protein NUP107"/>
    <property type="match status" value="1"/>
</dbReference>
<dbReference type="SMART" id="SM00369">
    <property type="entry name" value="LRR_TYP"/>
    <property type="match status" value="3"/>
</dbReference>
<protein>
    <recommendedName>
        <fullName evidence="3">non-specific serine/threonine protein kinase</fullName>
        <ecNumber evidence="3">2.7.11.1</ecNumber>
    </recommendedName>
</protein>
<comment type="catalytic activity">
    <reaction evidence="19">
        <text>L-seryl-[protein] + ATP = O-phospho-L-seryl-[protein] + ADP + H(+)</text>
        <dbReference type="Rhea" id="RHEA:17989"/>
        <dbReference type="Rhea" id="RHEA-COMP:9863"/>
        <dbReference type="Rhea" id="RHEA-COMP:11604"/>
        <dbReference type="ChEBI" id="CHEBI:15378"/>
        <dbReference type="ChEBI" id="CHEBI:29999"/>
        <dbReference type="ChEBI" id="CHEBI:30616"/>
        <dbReference type="ChEBI" id="CHEBI:83421"/>
        <dbReference type="ChEBI" id="CHEBI:456216"/>
        <dbReference type="EC" id="2.7.11.1"/>
    </reaction>
</comment>
<dbReference type="PROSITE" id="PS00107">
    <property type="entry name" value="PROTEIN_KINASE_ATP"/>
    <property type="match status" value="1"/>
</dbReference>
<dbReference type="EC" id="2.7.11.1" evidence="3"/>
<dbReference type="InterPro" id="IPR008266">
    <property type="entry name" value="Tyr_kinase_AS"/>
</dbReference>
<evidence type="ECO:0000256" key="15">
    <source>
        <dbReference type="ARBA" id="ARBA00023136"/>
    </source>
</evidence>
<dbReference type="SUPFAM" id="SSF56112">
    <property type="entry name" value="Protein kinase-like (PK-like)"/>
    <property type="match status" value="1"/>
</dbReference>
<evidence type="ECO:0000256" key="16">
    <source>
        <dbReference type="ARBA" id="ARBA00023170"/>
    </source>
</evidence>
<evidence type="ECO:0000256" key="2">
    <source>
        <dbReference type="ARBA" id="ARBA00009592"/>
    </source>
</evidence>
<evidence type="ECO:0000256" key="4">
    <source>
        <dbReference type="ARBA" id="ARBA00022527"/>
    </source>
</evidence>
<keyword evidence="4" id="KW-0723">Serine/threonine-protein kinase</keyword>
<evidence type="ECO:0000256" key="20">
    <source>
        <dbReference type="PROSITE-ProRule" id="PRU10141"/>
    </source>
</evidence>
<dbReference type="Pfam" id="PF13855">
    <property type="entry name" value="LRR_8"/>
    <property type="match status" value="1"/>
</dbReference>
<feature type="domain" description="Protein kinase" evidence="23">
    <location>
        <begin position="421"/>
        <end position="689"/>
    </location>
</feature>
<evidence type="ECO:0000256" key="13">
    <source>
        <dbReference type="ARBA" id="ARBA00022840"/>
    </source>
</evidence>
<dbReference type="Gene3D" id="3.30.200.20">
    <property type="entry name" value="Phosphorylase Kinase, domain 1"/>
    <property type="match status" value="1"/>
</dbReference>
<evidence type="ECO:0000256" key="10">
    <source>
        <dbReference type="ARBA" id="ARBA00022737"/>
    </source>
</evidence>
<keyword evidence="11 20" id="KW-0547">Nucleotide-binding</keyword>
<dbReference type="Proteomes" id="UP001168877">
    <property type="component" value="Unassembled WGS sequence"/>
</dbReference>
<keyword evidence="25" id="KW-1185">Reference proteome</keyword>
<keyword evidence="12" id="KW-0418">Kinase</keyword>
<evidence type="ECO:0000259" key="23">
    <source>
        <dbReference type="PROSITE" id="PS50011"/>
    </source>
</evidence>
<dbReference type="InterPro" id="IPR000719">
    <property type="entry name" value="Prot_kinase_dom"/>
</dbReference>
<evidence type="ECO:0000256" key="18">
    <source>
        <dbReference type="ARBA" id="ARBA00047899"/>
    </source>
</evidence>
<dbReference type="PROSITE" id="PS51450">
    <property type="entry name" value="LRR"/>
    <property type="match status" value="1"/>
</dbReference>
<feature type="binding site" evidence="20">
    <location>
        <position position="449"/>
    </location>
    <ligand>
        <name>ATP</name>
        <dbReference type="ChEBI" id="CHEBI:30616"/>
    </ligand>
</feature>